<dbReference type="Gene3D" id="3.90.190.10">
    <property type="entry name" value="Protein tyrosine phosphatase superfamily"/>
    <property type="match status" value="1"/>
</dbReference>
<name>A0A378RNH1_MYROD</name>
<dbReference type="InterPro" id="IPR016130">
    <property type="entry name" value="Tyr_Pase_AS"/>
</dbReference>
<evidence type="ECO:0000313" key="5">
    <source>
        <dbReference type="EMBL" id="STZ27220.1"/>
    </source>
</evidence>
<comment type="similarity">
    <text evidence="1">Belongs to the protein-tyrosine phosphatase family.</text>
</comment>
<reference evidence="5 6" key="1">
    <citation type="submission" date="2018-06" db="EMBL/GenBank/DDBJ databases">
        <authorList>
            <consortium name="Pathogen Informatics"/>
            <person name="Doyle S."/>
        </authorList>
    </citation>
    <scope>NUCLEOTIDE SEQUENCE [LARGE SCALE GENOMIC DNA]</scope>
    <source>
        <strain evidence="5 6">NCTC11179</strain>
    </source>
</reference>
<organism evidence="5 6">
    <name type="scientific">Myroides odoratus</name>
    <name type="common">Flavobacterium odoratum</name>
    <dbReference type="NCBI Taxonomy" id="256"/>
    <lineage>
        <taxon>Bacteria</taxon>
        <taxon>Pseudomonadati</taxon>
        <taxon>Bacteroidota</taxon>
        <taxon>Flavobacteriia</taxon>
        <taxon>Flavobacteriales</taxon>
        <taxon>Flavobacteriaceae</taxon>
        <taxon>Myroides</taxon>
    </lineage>
</organism>
<dbReference type="InterPro" id="IPR001763">
    <property type="entry name" value="Rhodanese-like_dom"/>
</dbReference>
<dbReference type="InterPro" id="IPR026893">
    <property type="entry name" value="Tyr/Ser_Pase_IphP-type"/>
</dbReference>
<dbReference type="Proteomes" id="UP000255024">
    <property type="component" value="Unassembled WGS sequence"/>
</dbReference>
<proteinExistence type="inferred from homology"/>
<dbReference type="Pfam" id="PF13350">
    <property type="entry name" value="Y_phosphatase3"/>
    <property type="match status" value="1"/>
</dbReference>
<dbReference type="PROSITE" id="PS51257">
    <property type="entry name" value="PROKAR_LIPOPROTEIN"/>
    <property type="match status" value="1"/>
</dbReference>
<dbReference type="PANTHER" id="PTHR31126">
    <property type="entry name" value="TYROSINE-PROTEIN PHOSPHATASE"/>
    <property type="match status" value="1"/>
</dbReference>
<evidence type="ECO:0000256" key="2">
    <source>
        <dbReference type="ARBA" id="ARBA00013064"/>
    </source>
</evidence>
<dbReference type="PROSITE" id="PS50206">
    <property type="entry name" value="RHODANESE_3"/>
    <property type="match status" value="1"/>
</dbReference>
<dbReference type="EC" id="3.1.3.48" evidence="2"/>
<dbReference type="PROSITE" id="PS00383">
    <property type="entry name" value="TYR_PHOSPHATASE_1"/>
    <property type="match status" value="1"/>
</dbReference>
<dbReference type="InterPro" id="IPR029021">
    <property type="entry name" value="Prot-tyrosine_phosphatase-like"/>
</dbReference>
<dbReference type="GO" id="GO:0004725">
    <property type="term" value="F:protein tyrosine phosphatase activity"/>
    <property type="evidence" value="ECO:0007669"/>
    <property type="project" value="UniProtKB-EC"/>
</dbReference>
<dbReference type="PROSITE" id="PS50056">
    <property type="entry name" value="TYR_PHOSPHATASE_2"/>
    <property type="match status" value="1"/>
</dbReference>
<dbReference type="RefSeq" id="WP_115090195.1">
    <property type="nucleotide sequence ID" value="NZ_CP068107.1"/>
</dbReference>
<protein>
    <recommendedName>
        <fullName evidence="2">protein-tyrosine-phosphatase</fullName>
        <ecNumber evidence="2">3.1.3.48</ecNumber>
    </recommendedName>
</protein>
<keyword evidence="5" id="KW-0378">Hydrolase</keyword>
<dbReference type="EMBL" id="UGQL01000001">
    <property type="protein sequence ID" value="STZ27220.1"/>
    <property type="molecule type" value="Genomic_DNA"/>
</dbReference>
<dbReference type="PANTHER" id="PTHR31126:SF1">
    <property type="entry name" value="TYROSINE SPECIFIC PROTEIN PHOSPHATASES DOMAIN-CONTAINING PROTEIN"/>
    <property type="match status" value="1"/>
</dbReference>
<accession>A0A378RNH1</accession>
<evidence type="ECO:0000259" key="4">
    <source>
        <dbReference type="PROSITE" id="PS50206"/>
    </source>
</evidence>
<evidence type="ECO:0000313" key="6">
    <source>
        <dbReference type="Proteomes" id="UP000255024"/>
    </source>
</evidence>
<feature type="domain" description="Rhodanese" evidence="4">
    <location>
        <begin position="231"/>
        <end position="304"/>
    </location>
</feature>
<gene>
    <name evidence="5" type="primary">iphP_1</name>
    <name evidence="5" type="ORF">NCTC11179_00753</name>
</gene>
<dbReference type="SUPFAM" id="SSF52799">
    <property type="entry name" value="(Phosphotyrosine protein) phosphatases II"/>
    <property type="match status" value="1"/>
</dbReference>
<dbReference type="InterPro" id="IPR000387">
    <property type="entry name" value="Tyr_Pase_dom"/>
</dbReference>
<feature type="domain" description="Tyrosine specific protein phosphatases" evidence="3">
    <location>
        <begin position="234"/>
        <end position="273"/>
    </location>
</feature>
<keyword evidence="6" id="KW-1185">Reference proteome</keyword>
<evidence type="ECO:0000259" key="3">
    <source>
        <dbReference type="PROSITE" id="PS50056"/>
    </source>
</evidence>
<dbReference type="AlphaFoldDB" id="A0A378RNH1"/>
<sequence length="348" mass="39048">MNKPKFIFSILILATLISCGENIKIVQYLGEDISDQASIWRDAKDKSVSLEIKLNEPWQLYAGPSVDKIDLDKPIANDDKAGVYSIESDPTRRAYFLLVTPTTQTILSERLLPLEGAYNFRDLGGIKTKNGKHVRWNKVFRAGDLAGLTPEDLGYLQNLPLTTVVDFRTNEEVVNAPDQLPSLTKSYHYGIAPGNLGITSIGDMVDLKREEINKKMIEMNETLVSDPTIIEQYRKYFALLQDEKNTPLMFHCSAGKDRTGMAAALFLSALGVDEEIIMSNYLLSNVYLGDKYAGFLADYPTLEGLFVVRPEYIQAGLNRIKADHGSIDHYLTQVLNVDLKKIQAIYLE</sequence>
<evidence type="ECO:0000256" key="1">
    <source>
        <dbReference type="ARBA" id="ARBA00009580"/>
    </source>
</evidence>